<dbReference type="STRING" id="1194090.SAMN05443144_108131"/>
<sequence>MDHIYKMKIQPILNTMKNKLPSLNYLFVFLLLAAFGIDGCKDDPSGPEVTDPDEAPEVSVDRFSDSAGTLFRRSSNPTLPGPDEPINFDQGPFITQGYGPAGEIVEYYNFDVLSTQPAPIFVLFREGEDQPVDGQLNIINVLPGEEGYNDFWHVHKVTVPSGYTANTVTSMADIQQRGFEIEETDMLVNCPVVPEGSTANKRFTGEEEPGLIRGWYKEQVVYYFSFEEKALSPGGDGSVPTSPIYVTFNINPDEEGGGPPSGFMTEQDSDQTHNVAATIPTDDDYSPLWFVNIYDNADFDMVSDLTSAQNTDILAEGAAIVNCPIVSVMP</sequence>
<dbReference type="Proteomes" id="UP000184041">
    <property type="component" value="Unassembled WGS sequence"/>
</dbReference>
<organism evidence="1 2">
    <name type="scientific">Fodinibius roseus</name>
    <dbReference type="NCBI Taxonomy" id="1194090"/>
    <lineage>
        <taxon>Bacteria</taxon>
        <taxon>Pseudomonadati</taxon>
        <taxon>Balneolota</taxon>
        <taxon>Balneolia</taxon>
        <taxon>Balneolales</taxon>
        <taxon>Balneolaceae</taxon>
        <taxon>Fodinibius</taxon>
    </lineage>
</organism>
<protein>
    <submittedName>
        <fullName evidence="1">Uncharacterized protein</fullName>
    </submittedName>
</protein>
<proteinExistence type="predicted"/>
<reference evidence="1 2" key="1">
    <citation type="submission" date="2016-11" db="EMBL/GenBank/DDBJ databases">
        <authorList>
            <person name="Jaros S."/>
            <person name="Januszkiewicz K."/>
            <person name="Wedrychowicz H."/>
        </authorList>
    </citation>
    <scope>NUCLEOTIDE SEQUENCE [LARGE SCALE GENOMIC DNA]</scope>
    <source>
        <strain evidence="1 2">DSM 21986</strain>
    </source>
</reference>
<evidence type="ECO:0000313" key="2">
    <source>
        <dbReference type="Proteomes" id="UP000184041"/>
    </source>
</evidence>
<dbReference type="AlphaFoldDB" id="A0A1M5BI76"/>
<dbReference type="EMBL" id="FQUS01000008">
    <property type="protein sequence ID" value="SHF42050.1"/>
    <property type="molecule type" value="Genomic_DNA"/>
</dbReference>
<evidence type="ECO:0000313" key="1">
    <source>
        <dbReference type="EMBL" id="SHF42050.1"/>
    </source>
</evidence>
<accession>A0A1M5BI76</accession>
<gene>
    <name evidence="1" type="ORF">SAMN05443144_108131</name>
</gene>
<keyword evidence="2" id="KW-1185">Reference proteome</keyword>
<name>A0A1M5BI76_9BACT</name>